<dbReference type="EMBL" id="NEVH01010477">
    <property type="protein sequence ID" value="PNF32523.1"/>
    <property type="molecule type" value="Genomic_DNA"/>
</dbReference>
<dbReference type="STRING" id="105785.A0A2J7QVB6"/>
<dbReference type="GO" id="GO:0003676">
    <property type="term" value="F:nucleic acid binding"/>
    <property type="evidence" value="ECO:0007669"/>
    <property type="project" value="InterPro"/>
</dbReference>
<sequence length="188" mass="21857">MKKCTETLIDAGKEAGLQVNAYKTKYMLLSRHQNAGQNHDIKTANRSFENVTEFNYFGTTVTNHSIQEILSSRLLPENIKIRIYKTIIIRVALYGCELHMRRVSAKFVPRLHGDDQRENRVNVCRDLKSEVQNDPEFLKRIVTGDESWCYEYDPESKQSSSQWKTPTSPRLKKARQVRSNVKTMLICM</sequence>
<dbReference type="PANTHER" id="PTHR46060">
    <property type="entry name" value="MARINER MOS1 TRANSPOSASE-LIKE PROTEIN"/>
    <property type="match status" value="1"/>
</dbReference>
<dbReference type="Proteomes" id="UP000235965">
    <property type="component" value="Unassembled WGS sequence"/>
</dbReference>
<evidence type="ECO:0008006" key="3">
    <source>
        <dbReference type="Google" id="ProtNLM"/>
    </source>
</evidence>
<dbReference type="Gene3D" id="3.30.420.10">
    <property type="entry name" value="Ribonuclease H-like superfamily/Ribonuclease H"/>
    <property type="match status" value="1"/>
</dbReference>
<gene>
    <name evidence="1" type="ORF">B7P43_G02444</name>
</gene>
<comment type="caution">
    <text evidence="1">The sequence shown here is derived from an EMBL/GenBank/DDBJ whole genome shotgun (WGS) entry which is preliminary data.</text>
</comment>
<accession>A0A2J7QVB6</accession>
<evidence type="ECO:0000313" key="2">
    <source>
        <dbReference type="Proteomes" id="UP000235965"/>
    </source>
</evidence>
<reference evidence="1 2" key="1">
    <citation type="submission" date="2017-12" db="EMBL/GenBank/DDBJ databases">
        <title>Hemimetabolous genomes reveal molecular basis of termite eusociality.</title>
        <authorList>
            <person name="Harrison M.C."/>
            <person name="Jongepier E."/>
            <person name="Robertson H.M."/>
            <person name="Arning N."/>
            <person name="Bitard-Feildel T."/>
            <person name="Chao H."/>
            <person name="Childers C.P."/>
            <person name="Dinh H."/>
            <person name="Doddapaneni H."/>
            <person name="Dugan S."/>
            <person name="Gowin J."/>
            <person name="Greiner C."/>
            <person name="Han Y."/>
            <person name="Hu H."/>
            <person name="Hughes D.S.T."/>
            <person name="Huylmans A.-K."/>
            <person name="Kemena C."/>
            <person name="Kremer L.P.M."/>
            <person name="Lee S.L."/>
            <person name="Lopez-Ezquerra A."/>
            <person name="Mallet L."/>
            <person name="Monroy-Kuhn J.M."/>
            <person name="Moser A."/>
            <person name="Murali S.C."/>
            <person name="Muzny D.M."/>
            <person name="Otani S."/>
            <person name="Piulachs M.-D."/>
            <person name="Poelchau M."/>
            <person name="Qu J."/>
            <person name="Schaub F."/>
            <person name="Wada-Katsumata A."/>
            <person name="Worley K.C."/>
            <person name="Xie Q."/>
            <person name="Ylla G."/>
            <person name="Poulsen M."/>
            <person name="Gibbs R.A."/>
            <person name="Schal C."/>
            <person name="Richards S."/>
            <person name="Belles X."/>
            <person name="Korb J."/>
            <person name="Bornberg-Bauer E."/>
        </authorList>
    </citation>
    <scope>NUCLEOTIDE SEQUENCE [LARGE SCALE GENOMIC DNA]</scope>
    <source>
        <tissue evidence="1">Whole body</tissue>
    </source>
</reference>
<dbReference type="PANTHER" id="PTHR46060:SF1">
    <property type="entry name" value="MARINER MOS1 TRANSPOSASE-LIKE PROTEIN"/>
    <property type="match status" value="1"/>
</dbReference>
<dbReference type="AlphaFoldDB" id="A0A2J7QVB6"/>
<evidence type="ECO:0000313" key="1">
    <source>
        <dbReference type="EMBL" id="PNF32523.1"/>
    </source>
</evidence>
<protein>
    <recommendedName>
        <fullName evidence="3">Reverse transcriptase domain-containing protein</fullName>
    </recommendedName>
</protein>
<proteinExistence type="predicted"/>
<dbReference type="InParanoid" id="A0A2J7QVB6"/>
<keyword evidence="2" id="KW-1185">Reference proteome</keyword>
<dbReference type="InterPro" id="IPR052709">
    <property type="entry name" value="Transposase-MT_Hybrid"/>
</dbReference>
<organism evidence="1 2">
    <name type="scientific">Cryptotermes secundus</name>
    <dbReference type="NCBI Taxonomy" id="105785"/>
    <lineage>
        <taxon>Eukaryota</taxon>
        <taxon>Metazoa</taxon>
        <taxon>Ecdysozoa</taxon>
        <taxon>Arthropoda</taxon>
        <taxon>Hexapoda</taxon>
        <taxon>Insecta</taxon>
        <taxon>Pterygota</taxon>
        <taxon>Neoptera</taxon>
        <taxon>Polyneoptera</taxon>
        <taxon>Dictyoptera</taxon>
        <taxon>Blattodea</taxon>
        <taxon>Blattoidea</taxon>
        <taxon>Termitoidae</taxon>
        <taxon>Kalotermitidae</taxon>
        <taxon>Cryptotermitinae</taxon>
        <taxon>Cryptotermes</taxon>
    </lineage>
</organism>
<dbReference type="InterPro" id="IPR036397">
    <property type="entry name" value="RNaseH_sf"/>
</dbReference>
<name>A0A2J7QVB6_9NEOP</name>